<dbReference type="AlphaFoldDB" id="A0A9P6QYB6"/>
<sequence>MAQMLDIINVASVTIALPNIKEDVGYSTDQLQWVTSAYALSYGAFLLIGGRFGDIFGHRNIYIFGVTWFSIWAIVNGFAKDPIVMSIGRALQGMGAGFTVPSALAILTTTYPVGPERTFALAVFGGTGAAGSVIGVLLGGILGSTIGWRWIFYFTAALGFLMSFLGFVVIPASKGESKITDRRIDFLGVSAFTIGNVCVIFYLSESLASGWASAKTLTPFLIGLVLLFAFIFIEYKIEYPIMPLYIWKSRRLVASSMAIICVSAATNAMVYFSSLFFQNVLGYTPFNTSLTYIVNGVGAVVMNIVVNKLLTRVRTKLIMLVGWVLFVASGVLFAQADEKSTYWSIPFPALILNFVGMVPVWLCCQINSVADAADEDQGVVGAVYNVAQQIGTPIGIAIANIVANNINSPAAKGAELLPGYRAAFYSYAAMAGVGLVVTILFAANGDPVRMHQSPVEDGEAGAGEEEAGGEKKDSSDKKIASKVMTSLESVGRPGEKIELEDVQPSEKSELKG</sequence>
<evidence type="ECO:0000313" key="9">
    <source>
        <dbReference type="EMBL" id="KAG0306762.1"/>
    </source>
</evidence>
<dbReference type="Proteomes" id="UP000823405">
    <property type="component" value="Unassembled WGS sequence"/>
</dbReference>
<reference evidence="9" key="1">
    <citation type="journal article" date="2020" name="Fungal Divers.">
        <title>Resolving the Mortierellaceae phylogeny through synthesis of multi-gene phylogenetics and phylogenomics.</title>
        <authorList>
            <person name="Vandepol N."/>
            <person name="Liber J."/>
            <person name="Desiro A."/>
            <person name="Na H."/>
            <person name="Kennedy M."/>
            <person name="Barry K."/>
            <person name="Grigoriev I.V."/>
            <person name="Miller A.N."/>
            <person name="O'Donnell K."/>
            <person name="Stajich J.E."/>
            <person name="Bonito G."/>
        </authorList>
    </citation>
    <scope>NUCLEOTIDE SEQUENCE</scope>
    <source>
        <strain evidence="9">NVP60</strain>
    </source>
</reference>
<feature type="transmembrane region" description="Helical" evidence="7">
    <location>
        <begin position="317"/>
        <end position="336"/>
    </location>
</feature>
<name>A0A9P6QYB6_9FUNG</name>
<keyword evidence="3 7" id="KW-0812">Transmembrane</keyword>
<evidence type="ECO:0000256" key="1">
    <source>
        <dbReference type="ARBA" id="ARBA00004141"/>
    </source>
</evidence>
<protein>
    <recommendedName>
        <fullName evidence="8">Major facilitator superfamily (MFS) profile domain-containing protein</fullName>
    </recommendedName>
</protein>
<feature type="transmembrane region" description="Helical" evidence="7">
    <location>
        <begin position="342"/>
        <end position="362"/>
    </location>
</feature>
<feature type="transmembrane region" description="Helical" evidence="7">
    <location>
        <begin position="119"/>
        <end position="144"/>
    </location>
</feature>
<dbReference type="SUPFAM" id="SSF103473">
    <property type="entry name" value="MFS general substrate transporter"/>
    <property type="match status" value="1"/>
</dbReference>
<proteinExistence type="predicted"/>
<dbReference type="PROSITE" id="PS50850">
    <property type="entry name" value="MFS"/>
    <property type="match status" value="1"/>
</dbReference>
<keyword evidence="4 7" id="KW-1133">Transmembrane helix</keyword>
<dbReference type="InterPro" id="IPR020846">
    <property type="entry name" value="MFS_dom"/>
</dbReference>
<dbReference type="EMBL" id="JAAAIN010001116">
    <property type="protein sequence ID" value="KAG0306762.1"/>
    <property type="molecule type" value="Genomic_DNA"/>
</dbReference>
<dbReference type="OrthoDB" id="2130629at2759"/>
<evidence type="ECO:0000313" key="10">
    <source>
        <dbReference type="Proteomes" id="UP000823405"/>
    </source>
</evidence>
<feature type="transmembrane region" description="Helical" evidence="7">
    <location>
        <begin position="422"/>
        <end position="443"/>
    </location>
</feature>
<feature type="transmembrane region" description="Helical" evidence="7">
    <location>
        <begin position="184"/>
        <end position="204"/>
    </location>
</feature>
<feature type="compositionally biased region" description="Basic and acidic residues" evidence="6">
    <location>
        <begin position="468"/>
        <end position="479"/>
    </location>
</feature>
<keyword evidence="2" id="KW-0813">Transport</keyword>
<dbReference type="GO" id="GO:0022857">
    <property type="term" value="F:transmembrane transporter activity"/>
    <property type="evidence" value="ECO:0007669"/>
    <property type="project" value="InterPro"/>
</dbReference>
<feature type="transmembrane region" description="Helical" evidence="7">
    <location>
        <begin position="216"/>
        <end position="235"/>
    </location>
</feature>
<feature type="transmembrane region" description="Helical" evidence="7">
    <location>
        <begin position="61"/>
        <end position="78"/>
    </location>
</feature>
<comment type="subcellular location">
    <subcellularLocation>
        <location evidence="1">Membrane</location>
        <topology evidence="1">Multi-pass membrane protein</topology>
    </subcellularLocation>
</comment>
<dbReference type="InterPro" id="IPR036259">
    <property type="entry name" value="MFS_trans_sf"/>
</dbReference>
<feature type="transmembrane region" description="Helical" evidence="7">
    <location>
        <begin position="90"/>
        <end position="107"/>
    </location>
</feature>
<keyword evidence="5 7" id="KW-0472">Membrane</keyword>
<evidence type="ECO:0000256" key="3">
    <source>
        <dbReference type="ARBA" id="ARBA00022692"/>
    </source>
</evidence>
<dbReference type="Pfam" id="PF07690">
    <property type="entry name" value="MFS_1"/>
    <property type="match status" value="1"/>
</dbReference>
<dbReference type="Gene3D" id="1.20.1720.10">
    <property type="entry name" value="Multidrug resistance protein D"/>
    <property type="match status" value="1"/>
</dbReference>
<feature type="compositionally biased region" description="Basic and acidic residues" evidence="6">
    <location>
        <begin position="493"/>
        <end position="512"/>
    </location>
</feature>
<dbReference type="PANTHER" id="PTHR42718:SF9">
    <property type="entry name" value="MAJOR FACILITATOR SUPERFAMILY MULTIDRUG TRANSPORTER MFSC"/>
    <property type="match status" value="1"/>
</dbReference>
<feature type="transmembrane region" description="Helical" evidence="7">
    <location>
        <begin position="256"/>
        <end position="277"/>
    </location>
</feature>
<dbReference type="Gene3D" id="1.20.1250.20">
    <property type="entry name" value="MFS general substrate transporter like domains"/>
    <property type="match status" value="1"/>
</dbReference>
<accession>A0A9P6QYB6</accession>
<evidence type="ECO:0000259" key="8">
    <source>
        <dbReference type="PROSITE" id="PS50850"/>
    </source>
</evidence>
<gene>
    <name evidence="9" type="ORF">BGZ97_000626</name>
</gene>
<feature type="transmembrane region" description="Helical" evidence="7">
    <location>
        <begin position="150"/>
        <end position="172"/>
    </location>
</feature>
<feature type="transmembrane region" description="Helical" evidence="7">
    <location>
        <begin position="31"/>
        <end position="49"/>
    </location>
</feature>
<feature type="domain" description="Major facilitator superfamily (MFS) profile" evidence="8">
    <location>
        <begin position="1"/>
        <end position="446"/>
    </location>
</feature>
<evidence type="ECO:0000256" key="4">
    <source>
        <dbReference type="ARBA" id="ARBA00022989"/>
    </source>
</evidence>
<evidence type="ECO:0000256" key="2">
    <source>
        <dbReference type="ARBA" id="ARBA00022448"/>
    </source>
</evidence>
<dbReference type="InterPro" id="IPR011701">
    <property type="entry name" value="MFS"/>
</dbReference>
<feature type="compositionally biased region" description="Acidic residues" evidence="6">
    <location>
        <begin position="456"/>
        <end position="467"/>
    </location>
</feature>
<comment type="caution">
    <text evidence="9">The sequence shown here is derived from an EMBL/GenBank/DDBJ whole genome shotgun (WGS) entry which is preliminary data.</text>
</comment>
<dbReference type="GO" id="GO:0016020">
    <property type="term" value="C:membrane"/>
    <property type="evidence" value="ECO:0007669"/>
    <property type="project" value="UniProtKB-SubCell"/>
</dbReference>
<organism evidence="9 10">
    <name type="scientific">Linnemannia gamsii</name>
    <dbReference type="NCBI Taxonomy" id="64522"/>
    <lineage>
        <taxon>Eukaryota</taxon>
        <taxon>Fungi</taxon>
        <taxon>Fungi incertae sedis</taxon>
        <taxon>Mucoromycota</taxon>
        <taxon>Mortierellomycotina</taxon>
        <taxon>Mortierellomycetes</taxon>
        <taxon>Mortierellales</taxon>
        <taxon>Mortierellaceae</taxon>
        <taxon>Linnemannia</taxon>
    </lineage>
</organism>
<dbReference type="PANTHER" id="PTHR42718">
    <property type="entry name" value="MAJOR FACILITATOR SUPERFAMILY MULTIDRUG TRANSPORTER MFSC"/>
    <property type="match status" value="1"/>
</dbReference>
<keyword evidence="10" id="KW-1185">Reference proteome</keyword>
<feature type="transmembrane region" description="Helical" evidence="7">
    <location>
        <begin position="289"/>
        <end position="310"/>
    </location>
</feature>
<evidence type="ECO:0000256" key="6">
    <source>
        <dbReference type="SAM" id="MobiDB-lite"/>
    </source>
</evidence>
<evidence type="ECO:0000256" key="7">
    <source>
        <dbReference type="SAM" id="Phobius"/>
    </source>
</evidence>
<evidence type="ECO:0000256" key="5">
    <source>
        <dbReference type="ARBA" id="ARBA00023136"/>
    </source>
</evidence>
<feature type="region of interest" description="Disordered" evidence="6">
    <location>
        <begin position="451"/>
        <end position="512"/>
    </location>
</feature>